<organism evidence="2 3">
    <name type="scientific">Culicoidibacter larvae</name>
    <dbReference type="NCBI Taxonomy" id="2579976"/>
    <lineage>
        <taxon>Bacteria</taxon>
        <taxon>Bacillati</taxon>
        <taxon>Bacillota</taxon>
        <taxon>Culicoidibacteria</taxon>
        <taxon>Culicoidibacterales</taxon>
        <taxon>Culicoidibacteraceae</taxon>
        <taxon>Culicoidibacter</taxon>
    </lineage>
</organism>
<keyword evidence="2" id="KW-0808">Transferase</keyword>
<dbReference type="EMBL" id="VBWP01000001">
    <property type="protein sequence ID" value="TLG77389.1"/>
    <property type="molecule type" value="Genomic_DNA"/>
</dbReference>
<dbReference type="InterPro" id="IPR000182">
    <property type="entry name" value="GNAT_dom"/>
</dbReference>
<dbReference type="InterPro" id="IPR016181">
    <property type="entry name" value="Acyl_CoA_acyltransferase"/>
</dbReference>
<dbReference type="Pfam" id="PF13302">
    <property type="entry name" value="Acetyltransf_3"/>
    <property type="match status" value="1"/>
</dbReference>
<name>A0A5R8QH76_9FIRM</name>
<dbReference type="PANTHER" id="PTHR43792:SF1">
    <property type="entry name" value="N-ACETYLTRANSFERASE DOMAIN-CONTAINING PROTEIN"/>
    <property type="match status" value="1"/>
</dbReference>
<dbReference type="GO" id="GO:0016747">
    <property type="term" value="F:acyltransferase activity, transferring groups other than amino-acyl groups"/>
    <property type="evidence" value="ECO:0007669"/>
    <property type="project" value="InterPro"/>
</dbReference>
<dbReference type="FunCoup" id="A0A5R8QH76">
    <property type="interactions" value="21"/>
</dbReference>
<dbReference type="Gene3D" id="3.40.630.30">
    <property type="match status" value="1"/>
</dbReference>
<gene>
    <name evidence="2" type="ORF">FEZ08_01860</name>
</gene>
<dbReference type="InterPro" id="IPR051531">
    <property type="entry name" value="N-acetyltransferase"/>
</dbReference>
<dbReference type="PANTHER" id="PTHR43792">
    <property type="entry name" value="GNAT FAMILY, PUTATIVE (AFU_ORTHOLOGUE AFUA_3G00765)-RELATED-RELATED"/>
    <property type="match status" value="1"/>
</dbReference>
<dbReference type="PROSITE" id="PS51186">
    <property type="entry name" value="GNAT"/>
    <property type="match status" value="1"/>
</dbReference>
<dbReference type="OrthoDB" id="9798081at2"/>
<evidence type="ECO:0000259" key="1">
    <source>
        <dbReference type="PROSITE" id="PS51186"/>
    </source>
</evidence>
<reference evidence="2 3" key="1">
    <citation type="submission" date="2019-05" db="EMBL/GenBank/DDBJ databases">
        <title>Culicoidintestinum kansasii gen. nov., sp. nov. from the gastrointestinal tract of the biting midge, Culicoides sonorensis.</title>
        <authorList>
            <person name="Neupane S."/>
            <person name="Ghosh A."/>
            <person name="Gunther S."/>
            <person name="Martin K."/>
            <person name="Zurek L."/>
        </authorList>
    </citation>
    <scope>NUCLEOTIDE SEQUENCE [LARGE SCALE GENOMIC DNA]</scope>
    <source>
        <strain evidence="2 3">CS-1</strain>
    </source>
</reference>
<keyword evidence="3" id="KW-1185">Reference proteome</keyword>
<sequence length="183" mass="20518">MNEILAKFAVIDGERIMLRPVKVSDAEAMFAYTSKPEVVKFITLLVSESVEQTRKGIADYFEVAPLGKYGLALKSSGAFMGTLDIRVDEENKSAEIGYALNPEFQGHGYMSEAVDLLLSLGFKELGLERMFAMCAAQNTPSERVMIRAGMTYEGTLRKASFHKDMFLDMKYYSILKDEYFAAK</sequence>
<evidence type="ECO:0000313" key="3">
    <source>
        <dbReference type="Proteomes" id="UP000306912"/>
    </source>
</evidence>
<dbReference type="RefSeq" id="WP_138189998.1">
    <property type="nucleotide sequence ID" value="NZ_VBWP01000001.1"/>
</dbReference>
<accession>A0A5R8QH76</accession>
<dbReference type="AlphaFoldDB" id="A0A5R8QH76"/>
<dbReference type="InParanoid" id="A0A5R8QH76"/>
<comment type="caution">
    <text evidence="2">The sequence shown here is derived from an EMBL/GenBank/DDBJ whole genome shotgun (WGS) entry which is preliminary data.</text>
</comment>
<evidence type="ECO:0000313" key="2">
    <source>
        <dbReference type="EMBL" id="TLG77389.1"/>
    </source>
</evidence>
<proteinExistence type="predicted"/>
<protein>
    <submittedName>
        <fullName evidence="2">GNAT family N-acetyltransferase</fullName>
    </submittedName>
</protein>
<dbReference type="Proteomes" id="UP000306912">
    <property type="component" value="Unassembled WGS sequence"/>
</dbReference>
<feature type="domain" description="N-acetyltransferase" evidence="1">
    <location>
        <begin position="16"/>
        <end position="170"/>
    </location>
</feature>
<dbReference type="SUPFAM" id="SSF55729">
    <property type="entry name" value="Acyl-CoA N-acyltransferases (Nat)"/>
    <property type="match status" value="1"/>
</dbReference>